<sequence length="247" mass="27096">MTALLIAALIEPAAPEKEAAARQDAPEETVILLHGLGRTSRSMRNIQRHLTRAGYRVINISYPSTRRTIEQLAEYLGPELDSYCASPQARVHFVTHSLGGIILRRYLQDHRPAGLGRVVMLGPPNRGSELADRLAGWPVYRLLTGPAGQQIGAGASGAVNCLGPIDFELGVIAGNRSLNPLFSHLIPGEDDGAVSVESTKAPGMQDFLVVPRSHTFIMNDPEVAWQVEHFLRQGRFDKWPPVMRTPR</sequence>
<name>A0A1F5YLR4_9BACT</name>
<dbReference type="STRING" id="1817867.A3F83_12815"/>
<dbReference type="Gene3D" id="3.40.50.1820">
    <property type="entry name" value="alpha/beta hydrolase"/>
    <property type="match status" value="1"/>
</dbReference>
<dbReference type="SUPFAM" id="SSF53474">
    <property type="entry name" value="alpha/beta-Hydrolases"/>
    <property type="match status" value="1"/>
</dbReference>
<accession>A0A1F5YLR4</accession>
<dbReference type="EMBL" id="MFIX01000229">
    <property type="protein sequence ID" value="OGG01034.1"/>
    <property type="molecule type" value="Genomic_DNA"/>
</dbReference>
<dbReference type="InterPro" id="IPR029058">
    <property type="entry name" value="AB_hydrolase_fold"/>
</dbReference>
<evidence type="ECO:0000313" key="2">
    <source>
        <dbReference type="EMBL" id="OGG01034.1"/>
    </source>
</evidence>
<comment type="caution">
    <text evidence="2">The sequence shown here is derived from an EMBL/GenBank/DDBJ whole genome shotgun (WGS) entry which is preliminary data.</text>
</comment>
<dbReference type="PANTHER" id="PTHR37946">
    <property type="entry name" value="SLL1969 PROTEIN"/>
    <property type="match status" value="1"/>
</dbReference>
<evidence type="ECO:0000313" key="3">
    <source>
        <dbReference type="Proteomes" id="UP000179129"/>
    </source>
</evidence>
<protein>
    <recommendedName>
        <fullName evidence="1">AB hydrolase-1 domain-containing protein</fullName>
    </recommendedName>
</protein>
<gene>
    <name evidence="2" type="ORF">A3F83_12815</name>
</gene>
<dbReference type="InterPro" id="IPR000073">
    <property type="entry name" value="AB_hydrolase_1"/>
</dbReference>
<dbReference type="Proteomes" id="UP000179129">
    <property type="component" value="Unassembled WGS sequence"/>
</dbReference>
<organism evidence="2 3">
    <name type="scientific">Candidatus Glassbacteria bacterium RIFCSPLOWO2_12_FULL_58_11</name>
    <dbReference type="NCBI Taxonomy" id="1817867"/>
    <lineage>
        <taxon>Bacteria</taxon>
        <taxon>Candidatus Glassiibacteriota</taxon>
    </lineage>
</organism>
<dbReference type="AlphaFoldDB" id="A0A1F5YLR4"/>
<proteinExistence type="predicted"/>
<dbReference type="PANTHER" id="PTHR37946:SF1">
    <property type="entry name" value="SLL1969 PROTEIN"/>
    <property type="match status" value="1"/>
</dbReference>
<reference evidence="2 3" key="1">
    <citation type="journal article" date="2016" name="Nat. Commun.">
        <title>Thousands of microbial genomes shed light on interconnected biogeochemical processes in an aquifer system.</title>
        <authorList>
            <person name="Anantharaman K."/>
            <person name="Brown C.T."/>
            <person name="Hug L.A."/>
            <person name="Sharon I."/>
            <person name="Castelle C.J."/>
            <person name="Probst A.J."/>
            <person name="Thomas B.C."/>
            <person name="Singh A."/>
            <person name="Wilkins M.J."/>
            <person name="Karaoz U."/>
            <person name="Brodie E.L."/>
            <person name="Williams K.H."/>
            <person name="Hubbard S.S."/>
            <person name="Banfield J.F."/>
        </authorList>
    </citation>
    <scope>NUCLEOTIDE SEQUENCE [LARGE SCALE GENOMIC DNA]</scope>
</reference>
<feature type="domain" description="AB hydrolase-1" evidence="1">
    <location>
        <begin position="29"/>
        <end position="128"/>
    </location>
</feature>
<dbReference type="Pfam" id="PF00561">
    <property type="entry name" value="Abhydrolase_1"/>
    <property type="match status" value="1"/>
</dbReference>
<evidence type="ECO:0000259" key="1">
    <source>
        <dbReference type="Pfam" id="PF00561"/>
    </source>
</evidence>